<gene>
    <name evidence="7" type="ORF">ST47_g4160</name>
</gene>
<protein>
    <recommendedName>
        <fullName evidence="5">C2H2 type master regulator of conidiophore development brlA</fullName>
    </recommendedName>
</protein>
<keyword evidence="1" id="KW-0479">Metal-binding</keyword>
<sequence length="1177" mass="131748">MTHAMPDEDDLLVVALSGDLILDVSQEEGSQQYSYRVDSKTLQQNSRYFENLLSDRFSEGQKLAAALKNLKLAGHATLEDAPAESLPRIRIIHAGRITISKASSIRNLVADFLRAIHGLDLAVSNPPVANIANLAVVADRFDAVECVARYVHRKKFLQLTEAKSRGRASPALTEERVRQKLLIGLLLDHPPWVIRYSKHLIMRDSVQWRPDIEEDYTKALWWDIPNGVEDEMIQRREYVLETINSLQAYFLRLYTSGDRQCKLGYDTSLQCDSFQLGEMIRFFTKIDTLRMQGKIYDLDGDQSATPPPRLSPLTSLTPHNSQLSTRTSRSTFLAQQSSTNTLLPSACLQLAIGDMEDLDSSDIEFDAPPRNPFHNAGKASVMAMLDHALDDRIASKRQVKQLTFAKGTPNTQYIHALWWNRFAEFRLNTLNKGANDLPKSEELERFFTTIVSRVKPRTNQVPAYSWLKSGVGFTIESCVFYHDKFTLSPHERLRISSLIDSLLQQGKVTQDPSWERSWAGVVVVRKLIHSLVTQAFQYGTMTWDIVLAKCLSIVLVSALGARAGDVTVAPRDQHTLPYLVYKDVIIKMKEGSTIDDLVAVVTLRNEKGDKADPKKNRIVLLKALPSPRDSLVCPIKLLLALALRLGNVPETCIEDLIKNTARRKNRTVLWSFPERSVHCAFGANGAAVTIDKAAGNHQLTQTMAQATLAAGLLTRLHAHDLRRGAARDTAHLEGKAKGIANKQATMVLGHNASSANRPLTAHYVGAHDDDMWTKRVDRNYVDSVYETPEAENPYQRKFQILKPQDVSEECLAKGLDSGVRKDRAKASKLLEKRRQADWADQENRKRHMSHANEENVSQPPPAGIVPDSHTLDENRSTEQIAAGDFIDPQLLQQSGQLCNVMIGAKGAVTNSRVEDLLFDSVQGLASSASEFGESDTLGIVRQLSAINISCNQILSGWGKTVALAKERTLSLIEGNSRDKVTSYVYACTNQLYGCSYGNVLRIEVSRHEQVCPITSAAAYDELVQKEATKTFKCTTGDCTKSFDTVGKLNSHVKEIHQYPRPCAKGCDGMFASRQEYNMHMESHSSFTPTQCLVPDCKNTNTYKRAQIYRKHVRNAHNIHGKDIDQHMPYKKKANFEPTQCGVGGCPSRATFKLPNQYKAHLREKHLMAEDEIERCFS</sequence>
<dbReference type="GO" id="GO:0000785">
    <property type="term" value="C:chromatin"/>
    <property type="evidence" value="ECO:0007669"/>
    <property type="project" value="TreeGrafter"/>
</dbReference>
<accession>A0A163G2I5</accession>
<dbReference type="PANTHER" id="PTHR14003">
    <property type="entry name" value="TRANSCRIPTIONAL REPRESSOR PROTEIN YY"/>
    <property type="match status" value="1"/>
</dbReference>
<reference evidence="7 8" key="1">
    <citation type="journal article" date="2016" name="Sci. Rep.">
        <title>Draft genome sequencing and secretome analysis of fungal phytopathogen Ascochyta rabiei provides insight into the necrotrophic effector repertoire.</title>
        <authorList>
            <person name="Verma S."/>
            <person name="Gazara R.K."/>
            <person name="Nizam S."/>
            <person name="Parween S."/>
            <person name="Chattopadhyay D."/>
            <person name="Verma P.K."/>
        </authorList>
    </citation>
    <scope>NUCLEOTIDE SEQUENCE [LARGE SCALE GENOMIC DNA]</scope>
    <source>
        <strain evidence="7 8">ArDII</strain>
    </source>
</reference>
<evidence type="ECO:0000256" key="3">
    <source>
        <dbReference type="ARBA" id="ARBA00022771"/>
    </source>
</evidence>
<evidence type="ECO:0000256" key="2">
    <source>
        <dbReference type="ARBA" id="ARBA00022737"/>
    </source>
</evidence>
<dbReference type="OrthoDB" id="5398371at2759"/>
<evidence type="ECO:0000256" key="1">
    <source>
        <dbReference type="ARBA" id="ARBA00022723"/>
    </source>
</evidence>
<dbReference type="GO" id="GO:0005667">
    <property type="term" value="C:transcription regulator complex"/>
    <property type="evidence" value="ECO:0007669"/>
    <property type="project" value="TreeGrafter"/>
</dbReference>
<evidence type="ECO:0000256" key="5">
    <source>
        <dbReference type="ARBA" id="ARBA00044085"/>
    </source>
</evidence>
<dbReference type="PROSITE" id="PS50097">
    <property type="entry name" value="BTB"/>
    <property type="match status" value="1"/>
</dbReference>
<dbReference type="Gene3D" id="3.30.160.60">
    <property type="entry name" value="Classic Zinc Finger"/>
    <property type="match status" value="1"/>
</dbReference>
<dbReference type="PANTHER" id="PTHR14003:SF19">
    <property type="entry name" value="YY2 TRANSCRIPTION FACTOR"/>
    <property type="match status" value="1"/>
</dbReference>
<keyword evidence="3" id="KW-0863">Zinc-finger</keyword>
<dbReference type="STRING" id="5454.A0A163G2I5"/>
<keyword evidence="4" id="KW-0862">Zinc</keyword>
<evidence type="ECO:0000313" key="8">
    <source>
        <dbReference type="Proteomes" id="UP000076837"/>
    </source>
</evidence>
<dbReference type="GO" id="GO:0000981">
    <property type="term" value="F:DNA-binding transcription factor activity, RNA polymerase II-specific"/>
    <property type="evidence" value="ECO:0007669"/>
    <property type="project" value="TreeGrafter"/>
</dbReference>
<feature type="compositionally biased region" description="Basic and acidic residues" evidence="6">
    <location>
        <begin position="828"/>
        <end position="843"/>
    </location>
</feature>
<evidence type="ECO:0000313" key="7">
    <source>
        <dbReference type="EMBL" id="KZM24651.1"/>
    </source>
</evidence>
<dbReference type="InterPro" id="IPR013087">
    <property type="entry name" value="Znf_C2H2_type"/>
</dbReference>
<evidence type="ECO:0000256" key="6">
    <source>
        <dbReference type="SAM" id="MobiDB-lite"/>
    </source>
</evidence>
<dbReference type="SMART" id="SM00355">
    <property type="entry name" value="ZnF_C2H2"/>
    <property type="match status" value="4"/>
</dbReference>
<name>A0A163G2I5_DIDRA</name>
<dbReference type="Proteomes" id="UP000076837">
    <property type="component" value="Unassembled WGS sequence"/>
</dbReference>
<dbReference type="GO" id="GO:0000978">
    <property type="term" value="F:RNA polymerase II cis-regulatory region sequence-specific DNA binding"/>
    <property type="evidence" value="ECO:0007669"/>
    <property type="project" value="TreeGrafter"/>
</dbReference>
<comment type="caution">
    <text evidence="7">The sequence shown here is derived from an EMBL/GenBank/DDBJ whole genome shotgun (WGS) entry which is preliminary data.</text>
</comment>
<dbReference type="AlphaFoldDB" id="A0A163G2I5"/>
<dbReference type="PROSITE" id="PS00028">
    <property type="entry name" value="ZINC_FINGER_C2H2_1"/>
    <property type="match status" value="2"/>
</dbReference>
<dbReference type="PROSITE" id="PS50157">
    <property type="entry name" value="ZINC_FINGER_C2H2_2"/>
    <property type="match status" value="2"/>
</dbReference>
<feature type="region of interest" description="Disordered" evidence="6">
    <location>
        <begin position="298"/>
        <end position="327"/>
    </location>
</feature>
<proteinExistence type="predicted"/>
<organism evidence="7 8">
    <name type="scientific">Didymella rabiei</name>
    <name type="common">Chickpea ascochyta blight fungus</name>
    <name type="synonym">Mycosphaerella rabiei</name>
    <dbReference type="NCBI Taxonomy" id="5454"/>
    <lineage>
        <taxon>Eukaryota</taxon>
        <taxon>Fungi</taxon>
        <taxon>Dikarya</taxon>
        <taxon>Ascomycota</taxon>
        <taxon>Pezizomycotina</taxon>
        <taxon>Dothideomycetes</taxon>
        <taxon>Pleosporomycetidae</taxon>
        <taxon>Pleosporales</taxon>
        <taxon>Pleosporineae</taxon>
        <taxon>Didymellaceae</taxon>
        <taxon>Ascochyta</taxon>
    </lineage>
</organism>
<evidence type="ECO:0000256" key="4">
    <source>
        <dbReference type="ARBA" id="ARBA00022833"/>
    </source>
</evidence>
<feature type="region of interest" description="Disordered" evidence="6">
    <location>
        <begin position="828"/>
        <end position="862"/>
    </location>
</feature>
<dbReference type="InterPro" id="IPR000210">
    <property type="entry name" value="BTB/POZ_dom"/>
</dbReference>
<dbReference type="GO" id="GO:0008270">
    <property type="term" value="F:zinc ion binding"/>
    <property type="evidence" value="ECO:0007669"/>
    <property type="project" value="UniProtKB-KW"/>
</dbReference>
<keyword evidence="2" id="KW-0677">Repeat</keyword>
<keyword evidence="8" id="KW-1185">Reference proteome</keyword>
<dbReference type="EMBL" id="JYNV01000154">
    <property type="protein sequence ID" value="KZM24651.1"/>
    <property type="molecule type" value="Genomic_DNA"/>
</dbReference>